<feature type="transmembrane region" description="Helical" evidence="2">
    <location>
        <begin position="24"/>
        <end position="45"/>
    </location>
</feature>
<dbReference type="Proteomes" id="UP000018733">
    <property type="component" value="Unassembled WGS sequence"/>
</dbReference>
<keyword evidence="4" id="KW-1185">Reference proteome</keyword>
<accession>V8QKD4</accession>
<name>V8QKD4_9BURK</name>
<sequence>MAGNPSSLRSLNRWPLYRRVGGRAFAWILWLGLGLTLCALLATLMQLYGARSDNKTIDALERREDIVVVEQASPEVSFARLRFLAAVGRLDEALPWVERLAAQALVQDGTVASEKSTDIAVWSLYNMGNARLRQALELLGSTRTEEAPSLVRLAKEYYVRALRLDASFWDARYNLDIASRLVRDLPPAEVSEEDESPEKPKRLWTDLPGLPKGLP</sequence>
<keyword evidence="2" id="KW-0812">Transmembrane</keyword>
<dbReference type="eggNOG" id="ENOG5030XNK">
    <property type="taxonomic scope" value="Bacteria"/>
</dbReference>
<organism evidence="3 4">
    <name type="scientific">Advenella kashmirensis W13003</name>
    <dbReference type="NCBI Taxonomy" id="1424334"/>
    <lineage>
        <taxon>Bacteria</taxon>
        <taxon>Pseudomonadati</taxon>
        <taxon>Pseudomonadota</taxon>
        <taxon>Betaproteobacteria</taxon>
        <taxon>Burkholderiales</taxon>
        <taxon>Alcaligenaceae</taxon>
    </lineage>
</organism>
<dbReference type="OrthoDB" id="8685511at2"/>
<dbReference type="RefSeq" id="WP_024007279.1">
    <property type="nucleotide sequence ID" value="NZ_KI650983.1"/>
</dbReference>
<evidence type="ECO:0008006" key="5">
    <source>
        <dbReference type="Google" id="ProtNLM"/>
    </source>
</evidence>
<proteinExistence type="predicted"/>
<keyword evidence="2" id="KW-1133">Transmembrane helix</keyword>
<dbReference type="InterPro" id="IPR011990">
    <property type="entry name" value="TPR-like_helical_dom_sf"/>
</dbReference>
<dbReference type="HOGENOM" id="CLU_114479_0_0_4"/>
<keyword evidence="2" id="KW-0472">Membrane</keyword>
<dbReference type="EMBL" id="AYXT01000014">
    <property type="protein sequence ID" value="ETF00406.1"/>
    <property type="molecule type" value="Genomic_DNA"/>
</dbReference>
<protein>
    <recommendedName>
        <fullName evidence="5">MxaK protein</fullName>
    </recommendedName>
</protein>
<dbReference type="Gene3D" id="1.25.40.10">
    <property type="entry name" value="Tetratricopeptide repeat domain"/>
    <property type="match status" value="1"/>
</dbReference>
<evidence type="ECO:0000256" key="1">
    <source>
        <dbReference type="SAM" id="MobiDB-lite"/>
    </source>
</evidence>
<reference evidence="3 4" key="1">
    <citation type="journal article" date="2014" name="Genome Announc.">
        <title>Draft Genome Sequence of Advenella kashmirensis Strain W13003, a Polycyclic Aromatic Hydrocarbon-Degrading Bacterium.</title>
        <authorList>
            <person name="Wang X."/>
            <person name="Jin D."/>
            <person name="Zhou L."/>
            <person name="Wu L."/>
            <person name="An W."/>
            <person name="Zhao L."/>
        </authorList>
    </citation>
    <scope>NUCLEOTIDE SEQUENCE [LARGE SCALE GENOMIC DNA]</scope>
    <source>
        <strain evidence="3 4">W13003</strain>
    </source>
</reference>
<dbReference type="AlphaFoldDB" id="V8QKD4"/>
<evidence type="ECO:0000256" key="2">
    <source>
        <dbReference type="SAM" id="Phobius"/>
    </source>
</evidence>
<dbReference type="STRING" id="1424334.W822_21840"/>
<dbReference type="PATRIC" id="fig|1424334.3.peg.4376"/>
<evidence type="ECO:0000313" key="4">
    <source>
        <dbReference type="Proteomes" id="UP000018733"/>
    </source>
</evidence>
<comment type="caution">
    <text evidence="3">The sequence shown here is derived from an EMBL/GenBank/DDBJ whole genome shotgun (WGS) entry which is preliminary data.</text>
</comment>
<feature type="region of interest" description="Disordered" evidence="1">
    <location>
        <begin position="186"/>
        <end position="215"/>
    </location>
</feature>
<evidence type="ECO:0000313" key="3">
    <source>
        <dbReference type="EMBL" id="ETF00406.1"/>
    </source>
</evidence>
<gene>
    <name evidence="3" type="ORF">W822_21840</name>
</gene>